<proteinExistence type="predicted"/>
<keyword evidence="2" id="KW-1185">Reference proteome</keyword>
<dbReference type="OrthoDB" id="10499372at2759"/>
<evidence type="ECO:0000313" key="1">
    <source>
        <dbReference type="EMBL" id="KRZ54683.1"/>
    </source>
</evidence>
<sequence length="97" mass="11356">MKEKLRKAKQELKYERTKKTGRNRCEAATLLASVITVLLLFSKSAELLCNLICFAYPAVKSLEKNMEEIKHKISNRNAEYQRQILKNTFKTVIRCDY</sequence>
<protein>
    <submittedName>
        <fullName evidence="1">Uncharacterized protein</fullName>
    </submittedName>
</protein>
<comment type="caution">
    <text evidence="1">The sequence shown here is derived from an EMBL/GenBank/DDBJ whole genome shotgun (WGS) entry which is preliminary data.</text>
</comment>
<gene>
    <name evidence="1" type="ORF">T02_7828</name>
</gene>
<dbReference type="Proteomes" id="UP000054721">
    <property type="component" value="Unassembled WGS sequence"/>
</dbReference>
<dbReference type="AlphaFoldDB" id="A0A0V1L566"/>
<name>A0A0V1L566_9BILA</name>
<evidence type="ECO:0000313" key="2">
    <source>
        <dbReference type="Proteomes" id="UP000054721"/>
    </source>
</evidence>
<organism evidence="1 2">
    <name type="scientific">Trichinella nativa</name>
    <dbReference type="NCBI Taxonomy" id="6335"/>
    <lineage>
        <taxon>Eukaryota</taxon>
        <taxon>Metazoa</taxon>
        <taxon>Ecdysozoa</taxon>
        <taxon>Nematoda</taxon>
        <taxon>Enoplea</taxon>
        <taxon>Dorylaimia</taxon>
        <taxon>Trichinellida</taxon>
        <taxon>Trichinellidae</taxon>
        <taxon>Trichinella</taxon>
    </lineage>
</organism>
<dbReference type="STRING" id="6335.A0A0V1L566"/>
<accession>A0A0V1L566</accession>
<dbReference type="EMBL" id="JYDW01000132">
    <property type="protein sequence ID" value="KRZ54683.1"/>
    <property type="molecule type" value="Genomic_DNA"/>
</dbReference>
<reference evidence="1 2" key="1">
    <citation type="submission" date="2015-05" db="EMBL/GenBank/DDBJ databases">
        <title>Evolution of Trichinella species and genotypes.</title>
        <authorList>
            <person name="Korhonen P.K."/>
            <person name="Edoardo P."/>
            <person name="Giuseppe L.R."/>
            <person name="Gasser R.B."/>
        </authorList>
    </citation>
    <scope>NUCLEOTIDE SEQUENCE [LARGE SCALE GENOMIC DNA]</scope>
    <source>
        <strain evidence="1">ISS10</strain>
    </source>
</reference>